<sequence length="755" mass="78716">MSVPQTDSLDSPLASPGIDEVAPTAPSAPVKASSSSTYSGAMFTHRVRSGQTLYKIARYYRVPVRTLAEVNGLSLDSVLRVGQAIRVPGHQRAESASVSRVAPEHTPQLVPGVEPSPLVADTPTSSSAGVLDEQAAPSEVADISEEIRTSDRPLRYASLENLRQRRERLRSVLASQQLQSSAEPSSLSKGDATPSVRVQGNGRSSALEADEKQLVSPPSSYGLAASGDVERSLTAVLPAGGSVLYRVKPGDTLGAIALAYDVPQSVLVAANGLDNPHQLQVNQVLAVPSGSATLETSFSALSQPAGDVSLNLEQPVLLAHRVSAGETIEQIASAYGVSKDAVVEASGLQDPDVIQIGQVIAVPAESSELVSSARRQSSVVLPPADSRQVDGASTMFEPSDAVPTVATGSSVLFATEFVGVGGVAPARSEAVRSEVYRPGATEVAAVVLPAQNPSRTFEHLHRLINDVSPLRSSEPLEQPGLDGQPSKFGQDNQPSVVAALTLRSVGSAQDLGDRFVPSVPTVEPVLEALPHLTQPQPEVVSELDAGEFAVKPGALDSSNPSAGAEPELVAAAPASESAPAASSGQLVAVAPLGSESYEPLLEPLVGRMVSPELPALSQMDAFLPEGTPVSNGFIWPARGVLTSGFGWRWGRMHRGIDIAAPVGTPIVAAAAGVVEFSGWNSGGYGYMIDIRHADGTRTRYAHNSRLLVRVGDRVDQGQHIAAMGSTGFSTGPHVHFEIHVPNQGTVNPMSLLARR</sequence>
<accession>A0A6M8B4V7</accession>
<dbReference type="KEGG" id="theu:HPC62_01675"/>
<evidence type="ECO:0000313" key="3">
    <source>
        <dbReference type="EMBL" id="QKD81052.1"/>
    </source>
</evidence>
<dbReference type="SUPFAM" id="SSF51261">
    <property type="entry name" value="Duplicated hybrid motif"/>
    <property type="match status" value="1"/>
</dbReference>
<dbReference type="PANTHER" id="PTHR21666">
    <property type="entry name" value="PEPTIDASE-RELATED"/>
    <property type="match status" value="1"/>
</dbReference>
<dbReference type="InterPro" id="IPR018392">
    <property type="entry name" value="LysM"/>
</dbReference>
<proteinExistence type="predicted"/>
<dbReference type="SUPFAM" id="SSF54106">
    <property type="entry name" value="LysM domain"/>
    <property type="match status" value="3"/>
</dbReference>
<dbReference type="PANTHER" id="PTHR21666:SF270">
    <property type="entry name" value="MUREIN HYDROLASE ACTIVATOR ENVC"/>
    <property type="match status" value="1"/>
</dbReference>
<dbReference type="CDD" id="cd12797">
    <property type="entry name" value="M23_peptidase"/>
    <property type="match status" value="1"/>
</dbReference>
<feature type="region of interest" description="Disordered" evidence="1">
    <location>
        <begin position="1"/>
        <end position="37"/>
    </location>
</feature>
<gene>
    <name evidence="3" type="ORF">HPC62_01675</name>
</gene>
<feature type="region of interest" description="Disordered" evidence="1">
    <location>
        <begin position="552"/>
        <end position="576"/>
    </location>
</feature>
<feature type="domain" description="LysM" evidence="2">
    <location>
        <begin position="318"/>
        <end position="362"/>
    </location>
</feature>
<dbReference type="Pfam" id="PF01476">
    <property type="entry name" value="LysM"/>
    <property type="match status" value="3"/>
</dbReference>
<evidence type="ECO:0000313" key="4">
    <source>
        <dbReference type="Proteomes" id="UP000505210"/>
    </source>
</evidence>
<dbReference type="Gene3D" id="2.70.70.10">
    <property type="entry name" value="Glucose Permease (Domain IIA)"/>
    <property type="match status" value="1"/>
</dbReference>
<feature type="compositionally biased region" description="Low complexity" evidence="1">
    <location>
        <begin position="561"/>
        <end position="576"/>
    </location>
</feature>
<evidence type="ECO:0000256" key="1">
    <source>
        <dbReference type="SAM" id="MobiDB-lite"/>
    </source>
</evidence>
<keyword evidence="4" id="KW-1185">Reference proteome</keyword>
<feature type="compositionally biased region" description="Low complexity" evidence="1">
    <location>
        <begin position="173"/>
        <end position="188"/>
    </location>
</feature>
<evidence type="ECO:0000259" key="2">
    <source>
        <dbReference type="PROSITE" id="PS51782"/>
    </source>
</evidence>
<feature type="compositionally biased region" description="Low complexity" evidence="1">
    <location>
        <begin position="21"/>
        <end position="37"/>
    </location>
</feature>
<feature type="domain" description="LysM" evidence="2">
    <location>
        <begin position="243"/>
        <end position="287"/>
    </location>
</feature>
<dbReference type="CDD" id="cd00118">
    <property type="entry name" value="LysM"/>
    <property type="match status" value="3"/>
</dbReference>
<feature type="region of interest" description="Disordered" evidence="1">
    <location>
        <begin position="470"/>
        <end position="490"/>
    </location>
</feature>
<protein>
    <submittedName>
        <fullName evidence="3">LysM peptidoglycan-binding domain-containing protein</fullName>
    </submittedName>
</protein>
<feature type="domain" description="LysM" evidence="2">
    <location>
        <begin position="43"/>
        <end position="87"/>
    </location>
</feature>
<reference evidence="3 4" key="1">
    <citation type="submission" date="2020-05" db="EMBL/GenBank/DDBJ databases">
        <title>Complete genome sequence of of a novel Thermoleptolyngbya strain isolated from hot springs of Ganzi, Sichuan China.</title>
        <authorList>
            <person name="Tang J."/>
            <person name="Daroch M."/>
            <person name="Li L."/>
            <person name="Waleron K."/>
            <person name="Waleron M."/>
            <person name="Waleron M."/>
        </authorList>
    </citation>
    <scope>NUCLEOTIDE SEQUENCE [LARGE SCALE GENOMIC DNA]</scope>
    <source>
        <strain evidence="3 4">PKUAC-SCTA183</strain>
    </source>
</reference>
<dbReference type="InterPro" id="IPR016047">
    <property type="entry name" value="M23ase_b-sheet_dom"/>
</dbReference>
<dbReference type="InterPro" id="IPR036779">
    <property type="entry name" value="LysM_dom_sf"/>
</dbReference>
<dbReference type="PROSITE" id="PS51782">
    <property type="entry name" value="LYSM"/>
    <property type="match status" value="3"/>
</dbReference>
<feature type="region of interest" description="Disordered" evidence="1">
    <location>
        <begin position="173"/>
        <end position="220"/>
    </location>
</feature>
<dbReference type="InterPro" id="IPR011055">
    <property type="entry name" value="Dup_hybrid_motif"/>
</dbReference>
<feature type="region of interest" description="Disordered" evidence="1">
    <location>
        <begin position="90"/>
        <end position="146"/>
    </location>
</feature>
<dbReference type="Proteomes" id="UP000505210">
    <property type="component" value="Chromosome"/>
</dbReference>
<dbReference type="InterPro" id="IPR050570">
    <property type="entry name" value="Cell_wall_metabolism_enzyme"/>
</dbReference>
<dbReference type="AlphaFoldDB" id="A0A6M8B4V7"/>
<dbReference type="SMART" id="SM00257">
    <property type="entry name" value="LysM"/>
    <property type="match status" value="3"/>
</dbReference>
<dbReference type="EMBL" id="CP053661">
    <property type="protein sequence ID" value="QKD81052.1"/>
    <property type="molecule type" value="Genomic_DNA"/>
</dbReference>
<organism evidence="3 4">
    <name type="scientific">Thermoleptolyngbya sichuanensis A183</name>
    <dbReference type="NCBI Taxonomy" id="2737172"/>
    <lineage>
        <taxon>Bacteria</taxon>
        <taxon>Bacillati</taxon>
        <taxon>Cyanobacteriota</taxon>
        <taxon>Cyanophyceae</taxon>
        <taxon>Oculatellales</taxon>
        <taxon>Oculatellaceae</taxon>
        <taxon>Thermoleptolyngbya</taxon>
        <taxon>Thermoleptolyngbya sichuanensis</taxon>
    </lineage>
</organism>
<dbReference type="GO" id="GO:0004222">
    <property type="term" value="F:metalloendopeptidase activity"/>
    <property type="evidence" value="ECO:0007669"/>
    <property type="project" value="TreeGrafter"/>
</dbReference>
<dbReference type="Gene3D" id="3.10.350.10">
    <property type="entry name" value="LysM domain"/>
    <property type="match status" value="3"/>
</dbReference>
<dbReference type="Pfam" id="PF01551">
    <property type="entry name" value="Peptidase_M23"/>
    <property type="match status" value="1"/>
</dbReference>
<name>A0A6M8B4V7_9CYAN</name>